<dbReference type="GO" id="GO:0071973">
    <property type="term" value="P:bacterial-type flagellum-dependent cell motility"/>
    <property type="evidence" value="ECO:0007669"/>
    <property type="project" value="InterPro"/>
</dbReference>
<keyword evidence="10" id="KW-1185">Reference proteome</keyword>
<evidence type="ECO:0000313" key="9">
    <source>
        <dbReference type="EMBL" id="GEJ59198.1"/>
    </source>
</evidence>
<keyword evidence="7" id="KW-0472">Membrane</keyword>
<name>A0A7I9VSK2_9BACT</name>
<dbReference type="NCBIfam" id="TIGR02480">
    <property type="entry name" value="fliN"/>
    <property type="match status" value="1"/>
</dbReference>
<evidence type="ECO:0000256" key="3">
    <source>
        <dbReference type="ARBA" id="ARBA00021897"/>
    </source>
</evidence>
<dbReference type="InterPro" id="IPR001172">
    <property type="entry name" value="FliN_T3SS_HrcQb"/>
</dbReference>
<evidence type="ECO:0000256" key="6">
    <source>
        <dbReference type="ARBA" id="ARBA00022779"/>
    </source>
</evidence>
<reference evidence="10" key="1">
    <citation type="journal article" date="2020" name="Appl. Environ. Microbiol.">
        <title>Diazotrophic Anaeromyxobacter Isolates from Soils.</title>
        <authorList>
            <person name="Masuda Y."/>
            <person name="Yamanaka H."/>
            <person name="Xu Z.X."/>
            <person name="Shiratori Y."/>
            <person name="Aono T."/>
            <person name="Amachi S."/>
            <person name="Senoo K."/>
            <person name="Itoh H."/>
        </authorList>
    </citation>
    <scope>NUCLEOTIDE SEQUENCE [LARGE SCALE GENOMIC DNA]</scope>
    <source>
        <strain evidence="10">R267</strain>
    </source>
</reference>
<dbReference type="GO" id="GO:0006935">
    <property type="term" value="P:chemotaxis"/>
    <property type="evidence" value="ECO:0007669"/>
    <property type="project" value="UniProtKB-KW"/>
</dbReference>
<evidence type="ECO:0000313" key="10">
    <source>
        <dbReference type="Proteomes" id="UP000503640"/>
    </source>
</evidence>
<feature type="domain" description="Flagellar motor switch protein FliN-like C-terminal" evidence="8">
    <location>
        <begin position="17"/>
        <end position="87"/>
    </location>
</feature>
<dbReference type="Gene3D" id="2.30.330.10">
    <property type="entry name" value="SpoA-like"/>
    <property type="match status" value="1"/>
</dbReference>
<evidence type="ECO:0000256" key="7">
    <source>
        <dbReference type="ARBA" id="ARBA00023136"/>
    </source>
</evidence>
<evidence type="ECO:0000256" key="4">
    <source>
        <dbReference type="ARBA" id="ARBA00022475"/>
    </source>
</evidence>
<dbReference type="EMBL" id="BJTG01000011">
    <property type="protein sequence ID" value="GEJ59198.1"/>
    <property type="molecule type" value="Genomic_DNA"/>
</dbReference>
<evidence type="ECO:0000259" key="8">
    <source>
        <dbReference type="Pfam" id="PF01052"/>
    </source>
</evidence>
<dbReference type="InterPro" id="IPR012826">
    <property type="entry name" value="FliN"/>
</dbReference>
<evidence type="ECO:0000256" key="2">
    <source>
        <dbReference type="ARBA" id="ARBA00009226"/>
    </source>
</evidence>
<dbReference type="InterPro" id="IPR036429">
    <property type="entry name" value="SpoA-like_sf"/>
</dbReference>
<keyword evidence="6" id="KW-0283">Flagellar rotation</keyword>
<evidence type="ECO:0000256" key="5">
    <source>
        <dbReference type="ARBA" id="ARBA00022500"/>
    </source>
</evidence>
<dbReference type="PANTHER" id="PTHR43484">
    <property type="match status" value="1"/>
</dbReference>
<dbReference type="AlphaFoldDB" id="A0A7I9VSK2"/>
<keyword evidence="5" id="KW-0145">Chemotaxis</keyword>
<organism evidence="9 10">
    <name type="scientific">Anaeromyxobacter diazotrophicus</name>
    <dbReference type="NCBI Taxonomy" id="2590199"/>
    <lineage>
        <taxon>Bacteria</taxon>
        <taxon>Pseudomonadati</taxon>
        <taxon>Myxococcota</taxon>
        <taxon>Myxococcia</taxon>
        <taxon>Myxococcales</taxon>
        <taxon>Cystobacterineae</taxon>
        <taxon>Anaeromyxobacteraceae</taxon>
        <taxon>Anaeromyxobacter</taxon>
    </lineage>
</organism>
<comment type="subcellular location">
    <subcellularLocation>
        <location evidence="1">Cell membrane</location>
        <topology evidence="1">Peripheral membrane protein</topology>
        <orientation evidence="1">Cytoplasmic side</orientation>
    </subcellularLocation>
</comment>
<comment type="caution">
    <text evidence="9">The sequence shown here is derived from an EMBL/GenBank/DDBJ whole genome shotgun (WGS) entry which is preliminary data.</text>
</comment>
<dbReference type="InterPro" id="IPR051469">
    <property type="entry name" value="FliN/MopA/SpaO"/>
</dbReference>
<dbReference type="PRINTS" id="PR00956">
    <property type="entry name" value="FLGMOTORFLIN"/>
</dbReference>
<dbReference type="GO" id="GO:0003774">
    <property type="term" value="F:cytoskeletal motor activity"/>
    <property type="evidence" value="ECO:0007669"/>
    <property type="project" value="InterPro"/>
</dbReference>
<evidence type="ECO:0000256" key="1">
    <source>
        <dbReference type="ARBA" id="ARBA00004413"/>
    </source>
</evidence>
<protein>
    <recommendedName>
        <fullName evidence="3">Flagellar motor switch protein FliN</fullName>
    </recommendedName>
</protein>
<dbReference type="Pfam" id="PF01052">
    <property type="entry name" value="FliMN_C"/>
    <property type="match status" value="1"/>
</dbReference>
<dbReference type="GO" id="GO:0005886">
    <property type="term" value="C:plasma membrane"/>
    <property type="evidence" value="ECO:0007669"/>
    <property type="project" value="UniProtKB-SubCell"/>
</dbReference>
<accession>A0A7I9VSK2</accession>
<sequence>MSNETTPSEGQTRRLDMLLDVPLDVSVELGRCRMTIQDLLALSPGSVIELDKVAGEPLDILINDRLVARGEAVVVNDKFGIRITDIVSPQERIARLR</sequence>
<dbReference type="InterPro" id="IPR001543">
    <property type="entry name" value="FliN-like_C"/>
</dbReference>
<dbReference type="Proteomes" id="UP000503640">
    <property type="component" value="Unassembled WGS sequence"/>
</dbReference>
<dbReference type="PANTHER" id="PTHR43484:SF1">
    <property type="entry name" value="FLAGELLAR MOTOR SWITCH PROTEIN FLIN"/>
    <property type="match status" value="1"/>
</dbReference>
<proteinExistence type="inferred from homology"/>
<comment type="similarity">
    <text evidence="2">Belongs to the FliN/MopA/SpaO family.</text>
</comment>
<dbReference type="SUPFAM" id="SSF101801">
    <property type="entry name" value="Surface presentation of antigens (SPOA)"/>
    <property type="match status" value="1"/>
</dbReference>
<dbReference type="GO" id="GO:0009425">
    <property type="term" value="C:bacterial-type flagellum basal body"/>
    <property type="evidence" value="ECO:0007669"/>
    <property type="project" value="InterPro"/>
</dbReference>
<dbReference type="RefSeq" id="WP_176068460.1">
    <property type="nucleotide sequence ID" value="NZ_BJTG01000011.1"/>
</dbReference>
<keyword evidence="4" id="KW-1003">Cell membrane</keyword>
<gene>
    <name evidence="9" type="ORF">AMYX_39390</name>
</gene>